<accession>A0A645CLT0</accession>
<gene>
    <name evidence="1" type="ORF">SDC9_124986</name>
</gene>
<dbReference type="AntiFam" id="ANF00203">
    <property type="entry name" value="Shadow ORF (opposite algB)"/>
</dbReference>
<comment type="caution">
    <text evidence="1">The sequence shown here is derived from an EMBL/GenBank/DDBJ whole genome shotgun (WGS) entry which is preliminary data.</text>
</comment>
<name>A0A645CLT0_9ZZZZ</name>
<reference evidence="1" key="1">
    <citation type="submission" date="2019-08" db="EMBL/GenBank/DDBJ databases">
        <authorList>
            <person name="Kucharzyk K."/>
            <person name="Murdoch R.W."/>
            <person name="Higgins S."/>
            <person name="Loffler F."/>
        </authorList>
    </citation>
    <scope>NUCLEOTIDE SEQUENCE</scope>
</reference>
<dbReference type="AntiFam" id="ANF00077">
    <property type="entry name" value="Shadow ORF (opposite AtoC)"/>
</dbReference>
<proteinExistence type="predicted"/>
<organism evidence="1">
    <name type="scientific">bioreactor metagenome</name>
    <dbReference type="NCBI Taxonomy" id="1076179"/>
    <lineage>
        <taxon>unclassified sequences</taxon>
        <taxon>metagenomes</taxon>
        <taxon>ecological metagenomes</taxon>
    </lineage>
</organism>
<evidence type="ECO:0000313" key="1">
    <source>
        <dbReference type="EMBL" id="MPM77976.1"/>
    </source>
</evidence>
<dbReference type="AlphaFoldDB" id="A0A645CLT0"/>
<sequence length="228" mass="25120">MKLPQCLLNQFSFTLLHISAMREVFLLKTDGAVWDGRTGMLRRLVRLAGPAGKPVRHQVGVHGGNHEALHKILEFAHVSGPFVSQELLNYTLREHLNARIFLTEMLQIKKGKGKDVLLPFTQGRYLHRHHTDSVIQVGAEASVEHHLLQILVGGAQQAEINRICLCGAQSLYLPALQNSEQLSLQSQGHGVDFIQKQGAAVGQLDHPRLALSAGACESTLFIPEQLGL</sequence>
<dbReference type="EMBL" id="VSSQ01028306">
    <property type="protein sequence ID" value="MPM77976.1"/>
    <property type="molecule type" value="Genomic_DNA"/>
</dbReference>
<protein>
    <submittedName>
        <fullName evidence="1">Uncharacterized protein</fullName>
    </submittedName>
</protein>